<keyword evidence="2" id="KW-1185">Reference proteome</keyword>
<proteinExistence type="predicted"/>
<accession>A0A183JPM8</accession>
<evidence type="ECO:0000313" key="2">
    <source>
        <dbReference type="Proteomes" id="UP000279833"/>
    </source>
</evidence>
<sequence length="41" mass="5044">MNNYNMISSEDFVPIQNHFHVHFDVRHDESQSRRNKDKKQN</sequence>
<reference evidence="3" key="1">
    <citation type="submission" date="2016-06" db="UniProtKB">
        <authorList>
            <consortium name="WormBaseParasite"/>
        </authorList>
    </citation>
    <scope>IDENTIFICATION</scope>
</reference>
<name>A0A183JPM8_9TREM</name>
<protein>
    <submittedName>
        <fullName evidence="3">Transposase</fullName>
    </submittedName>
</protein>
<dbReference type="AlphaFoldDB" id="A0A183JPM8"/>
<gene>
    <name evidence="1" type="ORF">SCUD_LOCUS4664</name>
</gene>
<evidence type="ECO:0000313" key="3">
    <source>
        <dbReference type="WBParaSite" id="SCUD_0000466501-mRNA-1"/>
    </source>
</evidence>
<dbReference type="WBParaSite" id="SCUD_0000466501-mRNA-1">
    <property type="protein sequence ID" value="SCUD_0000466501-mRNA-1"/>
    <property type="gene ID" value="SCUD_0000466501"/>
</dbReference>
<organism evidence="3">
    <name type="scientific">Schistosoma curassoni</name>
    <dbReference type="NCBI Taxonomy" id="6186"/>
    <lineage>
        <taxon>Eukaryota</taxon>
        <taxon>Metazoa</taxon>
        <taxon>Spiralia</taxon>
        <taxon>Lophotrochozoa</taxon>
        <taxon>Platyhelminthes</taxon>
        <taxon>Trematoda</taxon>
        <taxon>Digenea</taxon>
        <taxon>Strigeidida</taxon>
        <taxon>Schistosomatoidea</taxon>
        <taxon>Schistosomatidae</taxon>
        <taxon>Schistosoma</taxon>
    </lineage>
</organism>
<dbReference type="Proteomes" id="UP000279833">
    <property type="component" value="Unassembled WGS sequence"/>
</dbReference>
<reference evidence="1 2" key="2">
    <citation type="submission" date="2018-11" db="EMBL/GenBank/DDBJ databases">
        <authorList>
            <consortium name="Pathogen Informatics"/>
        </authorList>
    </citation>
    <scope>NUCLEOTIDE SEQUENCE [LARGE SCALE GENOMIC DNA]</scope>
    <source>
        <strain evidence="1">Dakar</strain>
        <strain evidence="2">Dakar, Senegal</strain>
    </source>
</reference>
<dbReference type="EMBL" id="UZAK01006462">
    <property type="protein sequence ID" value="VDO90285.1"/>
    <property type="molecule type" value="Genomic_DNA"/>
</dbReference>
<evidence type="ECO:0000313" key="1">
    <source>
        <dbReference type="EMBL" id="VDO90285.1"/>
    </source>
</evidence>